<evidence type="ECO:0000256" key="1">
    <source>
        <dbReference type="SAM" id="MobiDB-lite"/>
    </source>
</evidence>
<sequence length="620" mass="67934">MFKSNDLLGYGHATRVSAFTSYLLTLPTEQRPSVHIVSSAPEHVFSESIALGAHYRRAEIDPVVVQPLAYRVDRRESVNVLKNFLSRKEDLLSNEVEFLQGIGARCVLSDAAFLGCLAAKRAGIPSALITNFTFDSVYSYLATTIAEPEDELDPFRLFDAFIPDDPISEEELMPLVDQIHAGYRAADLLLTLPGNIPIPSFALAPGLPASSWVSPETGDLHPYVARILSKRDPDASSELWPPLPFPPESPLSQKLISRIVRRAPLLVRNPNVDIYTDMGRSAFLQRLGVPQQLHDSKILVVSFGGQVVRPPSRANSRPRTRRNSVTAPTAPTPTQSPAIGLGLASVLLGSPMEDEDDMLQRQLRALGIYEPTYDMSAFDGDLPQTPPSEPVPDLLTSPRLATSTHIWIPGAPPAFKPTPTLGVSPKSPTSTSTPSFPSFSMIPPTPRIEQVSMSSAPDDTEALLLPDETWIAIICGVTKEQWLSQGDEELPEGFYIAPRDVYMPDLTAIGDVVLGKLGYGTVSECINVQTPFVYVSRPIFVEEHGLRLLLEKQGVGVELSRDQYEGGDWADAVSEAYEKGKDAKDKGRKDGVKTALRREKEGMKMARDILAWVDACWANT</sequence>
<feature type="region of interest" description="Disordered" evidence="1">
    <location>
        <begin position="421"/>
        <end position="441"/>
    </location>
</feature>
<gene>
    <name evidence="2" type="ORF">CYLTODRAFT_401903</name>
</gene>
<protein>
    <submittedName>
        <fullName evidence="2">Uncharacterized protein</fullName>
    </submittedName>
</protein>
<accession>A0A0D7B1C2</accession>
<dbReference type="Proteomes" id="UP000054007">
    <property type="component" value="Unassembled WGS sequence"/>
</dbReference>
<dbReference type="EMBL" id="KN880636">
    <property type="protein sequence ID" value="KIY64423.1"/>
    <property type="molecule type" value="Genomic_DNA"/>
</dbReference>
<reference evidence="2 3" key="1">
    <citation type="journal article" date="2015" name="Fungal Genet. Biol.">
        <title>Evolution of novel wood decay mechanisms in Agaricales revealed by the genome sequences of Fistulina hepatica and Cylindrobasidium torrendii.</title>
        <authorList>
            <person name="Floudas D."/>
            <person name="Held B.W."/>
            <person name="Riley R."/>
            <person name="Nagy L.G."/>
            <person name="Koehler G."/>
            <person name="Ransdell A.S."/>
            <person name="Younus H."/>
            <person name="Chow J."/>
            <person name="Chiniquy J."/>
            <person name="Lipzen A."/>
            <person name="Tritt A."/>
            <person name="Sun H."/>
            <person name="Haridas S."/>
            <person name="LaButti K."/>
            <person name="Ohm R.A."/>
            <person name="Kues U."/>
            <person name="Blanchette R.A."/>
            <person name="Grigoriev I.V."/>
            <person name="Minto R.E."/>
            <person name="Hibbett D.S."/>
        </authorList>
    </citation>
    <scope>NUCLEOTIDE SEQUENCE [LARGE SCALE GENOMIC DNA]</scope>
    <source>
        <strain evidence="2 3">FP15055 ss-10</strain>
    </source>
</reference>
<feature type="region of interest" description="Disordered" evidence="1">
    <location>
        <begin position="309"/>
        <end position="338"/>
    </location>
</feature>
<dbReference type="AlphaFoldDB" id="A0A0D7B1C2"/>
<dbReference type="PANTHER" id="PTHR38134:SF2">
    <property type="entry name" value="GALACTOKINASE"/>
    <property type="match status" value="1"/>
</dbReference>
<proteinExistence type="predicted"/>
<dbReference type="InterPro" id="IPR053205">
    <property type="entry name" value="GHMP_kinase_L-arabinokinase"/>
</dbReference>
<dbReference type="Gene3D" id="3.40.50.2000">
    <property type="entry name" value="Glycogen Phosphorylase B"/>
    <property type="match status" value="1"/>
</dbReference>
<dbReference type="OrthoDB" id="1684102at2759"/>
<evidence type="ECO:0000313" key="3">
    <source>
        <dbReference type="Proteomes" id="UP000054007"/>
    </source>
</evidence>
<dbReference type="PANTHER" id="PTHR38134">
    <property type="entry name" value="SLR1395 PROTEIN"/>
    <property type="match status" value="1"/>
</dbReference>
<keyword evidence="3" id="KW-1185">Reference proteome</keyword>
<organism evidence="2 3">
    <name type="scientific">Cylindrobasidium torrendii FP15055 ss-10</name>
    <dbReference type="NCBI Taxonomy" id="1314674"/>
    <lineage>
        <taxon>Eukaryota</taxon>
        <taxon>Fungi</taxon>
        <taxon>Dikarya</taxon>
        <taxon>Basidiomycota</taxon>
        <taxon>Agaricomycotina</taxon>
        <taxon>Agaricomycetes</taxon>
        <taxon>Agaricomycetidae</taxon>
        <taxon>Agaricales</taxon>
        <taxon>Marasmiineae</taxon>
        <taxon>Physalacriaceae</taxon>
        <taxon>Cylindrobasidium</taxon>
    </lineage>
</organism>
<feature type="compositionally biased region" description="Low complexity" evidence="1">
    <location>
        <begin position="326"/>
        <end position="338"/>
    </location>
</feature>
<feature type="compositionally biased region" description="Low complexity" evidence="1">
    <location>
        <begin position="424"/>
        <end position="441"/>
    </location>
</feature>
<dbReference type="STRING" id="1314674.A0A0D7B1C2"/>
<name>A0A0D7B1C2_9AGAR</name>
<evidence type="ECO:0000313" key="2">
    <source>
        <dbReference type="EMBL" id="KIY64423.1"/>
    </source>
</evidence>